<evidence type="ECO:0000313" key="2">
    <source>
        <dbReference type="EMBL" id="QHS87570.1"/>
    </source>
</evidence>
<dbReference type="EMBL" id="MN739083">
    <property type="protein sequence ID" value="QHS87570.1"/>
    <property type="molecule type" value="Genomic_DNA"/>
</dbReference>
<evidence type="ECO:0000256" key="1">
    <source>
        <dbReference type="SAM" id="Coils"/>
    </source>
</evidence>
<feature type="coiled-coil region" evidence="1">
    <location>
        <begin position="99"/>
        <end position="126"/>
    </location>
</feature>
<dbReference type="AlphaFoldDB" id="A0A6C0B686"/>
<reference evidence="2" key="1">
    <citation type="journal article" date="2020" name="Nature">
        <title>Giant virus diversity and host interactions through global metagenomics.</title>
        <authorList>
            <person name="Schulz F."/>
            <person name="Roux S."/>
            <person name="Paez-Espino D."/>
            <person name="Jungbluth S."/>
            <person name="Walsh D.A."/>
            <person name="Denef V.J."/>
            <person name="McMahon K.D."/>
            <person name="Konstantinidis K.T."/>
            <person name="Eloe-Fadrosh E.A."/>
            <person name="Kyrpides N.C."/>
            <person name="Woyke T."/>
        </authorList>
    </citation>
    <scope>NUCLEOTIDE SEQUENCE</scope>
    <source>
        <strain evidence="2">GVMAG-M-3300010157-4</strain>
    </source>
</reference>
<sequence>MSLRIERISKSYTKEMIVYIFWKHNLGKVNHVEFVPITESFEDLEQGESSATFHQVIVHKTPRDRWSQPLIQGLENDSKYDITFSFCEDPPVTLTIRANEHMQNAYKSLETRIVELETRVAELESMV</sequence>
<protein>
    <submittedName>
        <fullName evidence="2">Uncharacterized protein</fullName>
    </submittedName>
</protein>
<proteinExistence type="predicted"/>
<name>A0A6C0B686_9ZZZZ</name>
<keyword evidence="1" id="KW-0175">Coiled coil</keyword>
<organism evidence="2">
    <name type="scientific">viral metagenome</name>
    <dbReference type="NCBI Taxonomy" id="1070528"/>
    <lineage>
        <taxon>unclassified sequences</taxon>
        <taxon>metagenomes</taxon>
        <taxon>organismal metagenomes</taxon>
    </lineage>
</organism>
<accession>A0A6C0B686</accession>